<proteinExistence type="predicted"/>
<sequence>MQGNDLLDFSSVTQGVIFEGVLATPPTNPVASTKAAFFKNRENWKAYLRLWLPNDLPLKSMIDSAMRLGVGTNVYTFISQGFAEEVDIWLMRKGISVEVLYYESVEELAYDLRFQRQLRTIYTATEEQAAVIGIRSHVVDQKKAWIS</sequence>
<protein>
    <submittedName>
        <fullName evidence="1">Uncharacterized protein</fullName>
    </submittedName>
</protein>
<dbReference type="EMBL" id="LR798301">
    <property type="protein sequence ID" value="CAB5222260.1"/>
    <property type="molecule type" value="Genomic_DNA"/>
</dbReference>
<accession>A0A6J7WWX2</accession>
<evidence type="ECO:0000313" key="1">
    <source>
        <dbReference type="EMBL" id="CAB5222260.1"/>
    </source>
</evidence>
<name>A0A6J7WWX2_9CAUD</name>
<gene>
    <name evidence="1" type="ORF">UFOVP361_60</name>
</gene>
<organism evidence="1">
    <name type="scientific">uncultured Caudovirales phage</name>
    <dbReference type="NCBI Taxonomy" id="2100421"/>
    <lineage>
        <taxon>Viruses</taxon>
        <taxon>Duplodnaviria</taxon>
        <taxon>Heunggongvirae</taxon>
        <taxon>Uroviricota</taxon>
        <taxon>Caudoviricetes</taxon>
        <taxon>Peduoviridae</taxon>
        <taxon>Maltschvirus</taxon>
        <taxon>Maltschvirus maltsch</taxon>
    </lineage>
</organism>
<reference evidence="1" key="1">
    <citation type="submission" date="2020-05" db="EMBL/GenBank/DDBJ databases">
        <authorList>
            <person name="Chiriac C."/>
            <person name="Salcher M."/>
            <person name="Ghai R."/>
            <person name="Kavagutti S V."/>
        </authorList>
    </citation>
    <scope>NUCLEOTIDE SEQUENCE</scope>
</reference>